<protein>
    <recommendedName>
        <fullName evidence="5">Carboxylate-amine ligase</fullName>
    </recommendedName>
</protein>
<comment type="caution">
    <text evidence="3">The sequence shown here is derived from an EMBL/GenBank/DDBJ whole genome shotgun (WGS) entry which is preliminary data.</text>
</comment>
<feature type="domain" description="IQCH-like ATP-grasp" evidence="2">
    <location>
        <begin position="183"/>
        <end position="245"/>
    </location>
</feature>
<dbReference type="SUPFAM" id="SSF56059">
    <property type="entry name" value="Glutathione synthetase ATP-binding domain-like"/>
    <property type="match status" value="1"/>
</dbReference>
<reference evidence="3" key="1">
    <citation type="submission" date="2021-03" db="EMBL/GenBank/DDBJ databases">
        <authorList>
            <person name="Wang G."/>
        </authorList>
    </citation>
    <scope>NUCLEOTIDE SEQUENCE</scope>
    <source>
        <strain evidence="3">KCTC 12899</strain>
    </source>
</reference>
<evidence type="ECO:0000313" key="4">
    <source>
        <dbReference type="Proteomes" id="UP000664417"/>
    </source>
</evidence>
<dbReference type="Proteomes" id="UP000664417">
    <property type="component" value="Unassembled WGS sequence"/>
</dbReference>
<dbReference type="PANTHER" id="PTHR14465:SF0">
    <property type="entry name" value="IQ DOMAIN-CONTAINING PROTEIN H"/>
    <property type="match status" value="1"/>
</dbReference>
<proteinExistence type="predicted"/>
<feature type="domain" description="IQCH-like ATP-grasp" evidence="2">
    <location>
        <begin position="271"/>
        <end position="411"/>
    </location>
</feature>
<feature type="domain" description="PGM1 C-terminal" evidence="1">
    <location>
        <begin position="453"/>
        <end position="498"/>
    </location>
</feature>
<sequence>MVHPSFPAPGSPAEATVFSALQRRLTDLYHTVFADPMKPRTVLIVPSLSMDGDTLAKITGVHHYEERMLCMLMLLRLPRTKIIYVSSQAIAPTVIDYFLNLLHGVPFHHARGRLRLLNCYDASPTPLAQKILQRPRLLQRIRDEIGDPGTAHLSCFNATELERTLAVQLGIPIYGCDPDLLHFGSKSGGRDCFKEAGILMARGHENLRDAQDIFEALADLRRNQPGLRKAVVKLNEGFSGEGNALFRYQDCPENAPAAWFRDTVPQRLQCEAKNEHWDSFAAKFQRMGGIVEAWIEGEEKCSPSVQCRINPLGEVEVVSTHDQVLGGPGGQIFLGCTFPAGDAYRQSIQEAGAKVGAVLAERGVIGRFALDFITVKQGDTWCNYAIEINLRKGGTTHPFMMLEYLADGAFDAASGLYRTQAGQPRYYYATDNLESDGYIGLSPEDLIDISVCRDLHFHGVRQEGVVFHLIGALSEFGKLGAVCIGSSPQEARSLYERTKKILAEETQPVTEPNHEKAPV</sequence>
<organism evidence="3 4">
    <name type="scientific">Acanthopleuribacter pedis</name>
    <dbReference type="NCBI Taxonomy" id="442870"/>
    <lineage>
        <taxon>Bacteria</taxon>
        <taxon>Pseudomonadati</taxon>
        <taxon>Acidobacteriota</taxon>
        <taxon>Holophagae</taxon>
        <taxon>Acanthopleuribacterales</taxon>
        <taxon>Acanthopleuribacteraceae</taxon>
        <taxon>Acanthopleuribacter</taxon>
    </lineage>
</organism>
<evidence type="ECO:0008006" key="5">
    <source>
        <dbReference type="Google" id="ProtNLM"/>
    </source>
</evidence>
<dbReference type="InterPro" id="IPR041356">
    <property type="entry name" value="PGM1_C"/>
</dbReference>
<dbReference type="RefSeq" id="WP_207858705.1">
    <property type="nucleotide sequence ID" value="NZ_JAFREP010000007.1"/>
</dbReference>
<evidence type="ECO:0000259" key="2">
    <source>
        <dbReference type="Pfam" id="PF24923"/>
    </source>
</evidence>
<dbReference type="Pfam" id="PF18105">
    <property type="entry name" value="PGM1_C"/>
    <property type="match status" value="1"/>
</dbReference>
<dbReference type="InterPro" id="IPR056855">
    <property type="entry name" value="ATP-grasp_IQCH"/>
</dbReference>
<keyword evidence="4" id="KW-1185">Reference proteome</keyword>
<name>A0A8J7U2S8_9BACT</name>
<dbReference type="Pfam" id="PF24923">
    <property type="entry name" value="ATP-grasp_IQCH"/>
    <property type="match status" value="2"/>
</dbReference>
<evidence type="ECO:0000313" key="3">
    <source>
        <dbReference type="EMBL" id="MBO1318887.1"/>
    </source>
</evidence>
<dbReference type="EMBL" id="JAFREP010000007">
    <property type="protein sequence ID" value="MBO1318887.1"/>
    <property type="molecule type" value="Genomic_DNA"/>
</dbReference>
<accession>A0A8J7U2S8</accession>
<evidence type="ECO:0000259" key="1">
    <source>
        <dbReference type="Pfam" id="PF18105"/>
    </source>
</evidence>
<dbReference type="PANTHER" id="PTHR14465">
    <property type="entry name" value="IQ DOMAIN-CONTAINING PROTEIN H"/>
    <property type="match status" value="1"/>
</dbReference>
<dbReference type="AlphaFoldDB" id="A0A8J7U2S8"/>
<dbReference type="InterPro" id="IPR038752">
    <property type="entry name" value="IQCH"/>
</dbReference>
<gene>
    <name evidence="3" type="ORF">J3U88_10485</name>
</gene>